<sequence>RVLDLLPGAYSDNIRTLMRIVDFPNSESRNSASQYEALSYVSGDLQNRQPVVVNGVPLGATPSLRSALRHVRLSSQKRTIWVNVICINQCDIEKRSVMVSKMDAIYSTASRVI</sequence>
<reference evidence="2 3" key="1">
    <citation type="journal article" date="2012" name="PLoS Pathog.">
        <title>Diverse lifestyles and strategies of plant pathogenesis encoded in the genomes of eighteen Dothideomycetes fungi.</title>
        <authorList>
            <person name="Ohm R.A."/>
            <person name="Feau N."/>
            <person name="Henrissat B."/>
            <person name="Schoch C.L."/>
            <person name="Horwitz B.A."/>
            <person name="Barry K.W."/>
            <person name="Condon B.J."/>
            <person name="Copeland A.C."/>
            <person name="Dhillon B."/>
            <person name="Glaser F."/>
            <person name="Hesse C.N."/>
            <person name="Kosti I."/>
            <person name="LaButti K."/>
            <person name="Lindquist E.A."/>
            <person name="Lucas S."/>
            <person name="Salamov A.A."/>
            <person name="Bradshaw R.E."/>
            <person name="Ciuffetti L."/>
            <person name="Hamelin R.C."/>
            <person name="Kema G.H.J."/>
            <person name="Lawrence C."/>
            <person name="Scott J.A."/>
            <person name="Spatafora J.W."/>
            <person name="Turgeon B.G."/>
            <person name="de Wit P.J.G.M."/>
            <person name="Zhong S."/>
            <person name="Goodwin S.B."/>
            <person name="Grigoriev I.V."/>
        </authorList>
    </citation>
    <scope>NUCLEOTIDE SEQUENCE [LARGE SCALE GENOMIC DNA]</scope>
    <source>
        <strain evidence="2 3">UAMH 10762</strain>
    </source>
</reference>
<feature type="non-terminal residue" evidence="2">
    <location>
        <position position="113"/>
    </location>
</feature>
<dbReference type="Proteomes" id="UP000011761">
    <property type="component" value="Unassembled WGS sequence"/>
</dbReference>
<name>M2NCG3_BAUPA</name>
<dbReference type="EMBL" id="KB445555">
    <property type="protein sequence ID" value="EMC96869.1"/>
    <property type="molecule type" value="Genomic_DNA"/>
</dbReference>
<evidence type="ECO:0000259" key="1">
    <source>
        <dbReference type="Pfam" id="PF06985"/>
    </source>
</evidence>
<dbReference type="AlphaFoldDB" id="M2NCG3"/>
<protein>
    <recommendedName>
        <fullName evidence="1">Heterokaryon incompatibility domain-containing protein</fullName>
    </recommendedName>
</protein>
<feature type="domain" description="Heterokaryon incompatibility" evidence="1">
    <location>
        <begin position="35"/>
        <end position="113"/>
    </location>
</feature>
<dbReference type="OrthoDB" id="3553147at2759"/>
<keyword evidence="3" id="KW-1185">Reference proteome</keyword>
<dbReference type="PANTHER" id="PTHR24148:SF82">
    <property type="entry name" value="HETEROKARYON INCOMPATIBILITY DOMAIN-CONTAINING PROTEIN"/>
    <property type="match status" value="1"/>
</dbReference>
<evidence type="ECO:0000313" key="2">
    <source>
        <dbReference type="EMBL" id="EMC96869.1"/>
    </source>
</evidence>
<gene>
    <name evidence="2" type="ORF">BAUCODRAFT_48213</name>
</gene>
<dbReference type="RefSeq" id="XP_007676215.1">
    <property type="nucleotide sequence ID" value="XM_007678025.1"/>
</dbReference>
<accession>M2NCG3</accession>
<feature type="non-terminal residue" evidence="2">
    <location>
        <position position="1"/>
    </location>
</feature>
<dbReference type="Pfam" id="PF06985">
    <property type="entry name" value="HET"/>
    <property type="match status" value="1"/>
</dbReference>
<dbReference type="KEGG" id="bcom:BAUCODRAFT_48213"/>
<dbReference type="GeneID" id="19114779"/>
<dbReference type="InterPro" id="IPR052895">
    <property type="entry name" value="HetReg/Transcr_Mod"/>
</dbReference>
<evidence type="ECO:0000313" key="3">
    <source>
        <dbReference type="Proteomes" id="UP000011761"/>
    </source>
</evidence>
<dbReference type="STRING" id="717646.M2NCG3"/>
<dbReference type="PANTHER" id="PTHR24148">
    <property type="entry name" value="ANKYRIN REPEAT DOMAIN-CONTAINING PROTEIN 39 HOMOLOG-RELATED"/>
    <property type="match status" value="1"/>
</dbReference>
<dbReference type="HOGENOM" id="CLU_004184_6_2_1"/>
<proteinExistence type="predicted"/>
<organism evidence="2 3">
    <name type="scientific">Baudoinia panamericana (strain UAMH 10762)</name>
    <name type="common">Angels' share fungus</name>
    <name type="synonym">Baudoinia compniacensis (strain UAMH 10762)</name>
    <dbReference type="NCBI Taxonomy" id="717646"/>
    <lineage>
        <taxon>Eukaryota</taxon>
        <taxon>Fungi</taxon>
        <taxon>Dikarya</taxon>
        <taxon>Ascomycota</taxon>
        <taxon>Pezizomycotina</taxon>
        <taxon>Dothideomycetes</taxon>
        <taxon>Dothideomycetidae</taxon>
        <taxon>Mycosphaerellales</taxon>
        <taxon>Teratosphaeriaceae</taxon>
        <taxon>Baudoinia</taxon>
    </lineage>
</organism>
<dbReference type="InterPro" id="IPR010730">
    <property type="entry name" value="HET"/>
</dbReference>